<evidence type="ECO:0000313" key="1">
    <source>
        <dbReference type="EMBL" id="OGZ73561.1"/>
    </source>
</evidence>
<organism evidence="1 2">
    <name type="scientific">Candidatus Staskawiczbacteria bacterium RIFCSPLOWO2_01_FULL_38_12b</name>
    <dbReference type="NCBI Taxonomy" id="1802214"/>
    <lineage>
        <taxon>Bacteria</taxon>
        <taxon>Candidatus Staskawicziibacteriota</taxon>
    </lineage>
</organism>
<proteinExistence type="predicted"/>
<dbReference type="STRING" id="1802214.A2908_00455"/>
<accession>A0A1G2IGA2</accession>
<reference evidence="1 2" key="1">
    <citation type="journal article" date="2016" name="Nat. Commun.">
        <title>Thousands of microbial genomes shed light on interconnected biogeochemical processes in an aquifer system.</title>
        <authorList>
            <person name="Anantharaman K."/>
            <person name="Brown C.T."/>
            <person name="Hug L.A."/>
            <person name="Sharon I."/>
            <person name="Castelle C.J."/>
            <person name="Probst A.J."/>
            <person name="Thomas B.C."/>
            <person name="Singh A."/>
            <person name="Wilkins M.J."/>
            <person name="Karaoz U."/>
            <person name="Brodie E.L."/>
            <person name="Williams K.H."/>
            <person name="Hubbard S.S."/>
            <person name="Banfield J.F."/>
        </authorList>
    </citation>
    <scope>NUCLEOTIDE SEQUENCE [LARGE SCALE GENOMIC DNA]</scope>
</reference>
<sequence>MIHLNKVMGTIKALTDSIKSYTIITWSRKITDCSFQEITMLGFQKSYKIEYEEKMRSADSTVITIQNWFGYADTKEIALKWWSKFKENKEKSPGPTHFTLAFISITECP</sequence>
<name>A0A1G2IGA2_9BACT</name>
<evidence type="ECO:0000313" key="2">
    <source>
        <dbReference type="Proteomes" id="UP000176774"/>
    </source>
</evidence>
<dbReference type="AlphaFoldDB" id="A0A1G2IGA2"/>
<comment type="caution">
    <text evidence="1">The sequence shown here is derived from an EMBL/GenBank/DDBJ whole genome shotgun (WGS) entry which is preliminary data.</text>
</comment>
<gene>
    <name evidence="1" type="ORF">A2908_00455</name>
</gene>
<dbReference type="EMBL" id="MHPA01000010">
    <property type="protein sequence ID" value="OGZ73561.1"/>
    <property type="molecule type" value="Genomic_DNA"/>
</dbReference>
<dbReference type="Proteomes" id="UP000176774">
    <property type="component" value="Unassembled WGS sequence"/>
</dbReference>
<protein>
    <submittedName>
        <fullName evidence="1">Uncharacterized protein</fullName>
    </submittedName>
</protein>